<dbReference type="InterPro" id="IPR039369">
    <property type="entry name" value="LacA-like"/>
</dbReference>
<keyword evidence="1" id="KW-0012">Acyltransferase</keyword>
<dbReference type="EC" id="2.3.1.-" evidence="1"/>
<dbReference type="Pfam" id="PF00132">
    <property type="entry name" value="Hexapep"/>
    <property type="match status" value="1"/>
</dbReference>
<evidence type="ECO:0000313" key="2">
    <source>
        <dbReference type="EMBL" id="MEO1781085.1"/>
    </source>
</evidence>
<accession>A0ABV0EZ50</accession>
<protein>
    <recommendedName>
        <fullName evidence="1">Acetyltransferase</fullName>
        <ecNumber evidence="1">2.3.1.-</ecNumber>
    </recommendedName>
</protein>
<name>A0ABV0EZ50_9ENTE</name>
<sequence>MGSHGKSYFIHPPLYVDFGSHLHLGENFYCNVDPIFIDVNTITFGDNVMIGPRVGFYTAGHPTDAAIRNSGLEFGLPITVGDNVWICAQATILPGVTIGKNSIVAAGAVVTKDVPENVLVGGNPARVIRELGEADKQKWAAQQAAYHKVKEQFQGK</sequence>
<organism evidence="2 3">
    <name type="scientific">Enterococcus diestrammenae</name>
    <dbReference type="NCBI Taxonomy" id="1155073"/>
    <lineage>
        <taxon>Bacteria</taxon>
        <taxon>Bacillati</taxon>
        <taxon>Bacillota</taxon>
        <taxon>Bacilli</taxon>
        <taxon>Lactobacillales</taxon>
        <taxon>Enterococcaceae</taxon>
        <taxon>Enterococcus</taxon>
    </lineage>
</organism>
<keyword evidence="3" id="KW-1185">Reference proteome</keyword>
<gene>
    <name evidence="2" type="ORF">BAU18_000664</name>
</gene>
<evidence type="ECO:0000313" key="3">
    <source>
        <dbReference type="Proteomes" id="UP001429357"/>
    </source>
</evidence>
<dbReference type="EMBL" id="MAEI02000001">
    <property type="protein sequence ID" value="MEO1781085.1"/>
    <property type="molecule type" value="Genomic_DNA"/>
</dbReference>
<comment type="caution">
    <text evidence="2">The sequence shown here is derived from an EMBL/GenBank/DDBJ whole genome shotgun (WGS) entry which is preliminary data.</text>
</comment>
<dbReference type="InterPro" id="IPR011004">
    <property type="entry name" value="Trimer_LpxA-like_sf"/>
</dbReference>
<dbReference type="PANTHER" id="PTHR43017:SF1">
    <property type="entry name" value="ACETYLTRANSFERASE YJL218W-RELATED"/>
    <property type="match status" value="1"/>
</dbReference>
<proteinExistence type="inferred from homology"/>
<reference evidence="2" key="2">
    <citation type="submission" date="2024-02" db="EMBL/GenBank/DDBJ databases">
        <title>The Genome Sequence of Enterococcus diestrammenae JM9A.</title>
        <authorList>
            <person name="Earl A."/>
            <person name="Manson A."/>
            <person name="Gilmore M."/>
            <person name="Sanders J."/>
            <person name="Shea T."/>
            <person name="Howe W."/>
            <person name="Livny J."/>
            <person name="Cuomo C."/>
            <person name="Neafsey D."/>
            <person name="Birren B."/>
        </authorList>
    </citation>
    <scope>NUCLEOTIDE SEQUENCE</scope>
    <source>
        <strain evidence="2">JM9A</strain>
    </source>
</reference>
<dbReference type="Proteomes" id="UP001429357">
    <property type="component" value="Unassembled WGS sequence"/>
</dbReference>
<evidence type="ECO:0000256" key="1">
    <source>
        <dbReference type="RuleBase" id="RU367021"/>
    </source>
</evidence>
<dbReference type="PANTHER" id="PTHR43017">
    <property type="entry name" value="GALACTOSIDE O-ACETYLTRANSFERASE"/>
    <property type="match status" value="1"/>
</dbReference>
<keyword evidence="1" id="KW-0808">Transferase</keyword>
<reference evidence="2" key="1">
    <citation type="submission" date="2016-06" db="EMBL/GenBank/DDBJ databases">
        <authorList>
            <person name="Van Tyne D."/>
        </authorList>
    </citation>
    <scope>NUCLEOTIDE SEQUENCE</scope>
    <source>
        <strain evidence="2">JM9A</strain>
    </source>
</reference>
<dbReference type="InterPro" id="IPR001451">
    <property type="entry name" value="Hexapep"/>
</dbReference>
<dbReference type="SUPFAM" id="SSF51161">
    <property type="entry name" value="Trimeric LpxA-like enzymes"/>
    <property type="match status" value="1"/>
</dbReference>
<dbReference type="CDD" id="cd03357">
    <property type="entry name" value="LbH_MAT_GAT"/>
    <property type="match status" value="1"/>
</dbReference>
<comment type="similarity">
    <text evidence="1">Belongs to the transferase hexapeptide repeat family.</text>
</comment>
<dbReference type="Gene3D" id="2.160.10.10">
    <property type="entry name" value="Hexapeptide repeat proteins"/>
    <property type="match status" value="1"/>
</dbReference>